<protein>
    <submittedName>
        <fullName evidence="2">Uncharacterized protein</fullName>
    </submittedName>
</protein>
<proteinExistence type="predicted"/>
<reference evidence="2" key="2">
    <citation type="submission" date="2023-05" db="EMBL/GenBank/DDBJ databases">
        <authorList>
            <person name="Fouks B."/>
        </authorList>
    </citation>
    <scope>NUCLEOTIDE SEQUENCE</scope>
    <source>
        <strain evidence="2">Stay&amp;Tobe</strain>
        <tissue evidence="2">Testes</tissue>
    </source>
</reference>
<evidence type="ECO:0000313" key="2">
    <source>
        <dbReference type="EMBL" id="KAJ9584065.1"/>
    </source>
</evidence>
<feature type="non-terminal residue" evidence="2">
    <location>
        <position position="1"/>
    </location>
</feature>
<feature type="compositionally biased region" description="Basic residues" evidence="1">
    <location>
        <begin position="96"/>
        <end position="105"/>
    </location>
</feature>
<comment type="caution">
    <text evidence="2">The sequence shown here is derived from an EMBL/GenBank/DDBJ whole genome shotgun (WGS) entry which is preliminary data.</text>
</comment>
<feature type="region of interest" description="Disordered" evidence="1">
    <location>
        <begin position="94"/>
        <end position="130"/>
    </location>
</feature>
<dbReference type="EMBL" id="JASPKZ010007475">
    <property type="protein sequence ID" value="KAJ9584065.1"/>
    <property type="molecule type" value="Genomic_DNA"/>
</dbReference>
<accession>A0AAD8EB72</accession>
<dbReference type="AlphaFoldDB" id="A0AAD8EB72"/>
<gene>
    <name evidence="2" type="ORF">L9F63_021602</name>
</gene>
<reference evidence="2" key="1">
    <citation type="journal article" date="2023" name="IScience">
        <title>Live-bearing cockroach genome reveals convergent evolutionary mechanisms linked to viviparity in insects and beyond.</title>
        <authorList>
            <person name="Fouks B."/>
            <person name="Harrison M.C."/>
            <person name="Mikhailova A.A."/>
            <person name="Marchal E."/>
            <person name="English S."/>
            <person name="Carruthers M."/>
            <person name="Jennings E.C."/>
            <person name="Chiamaka E.L."/>
            <person name="Frigard R.A."/>
            <person name="Pippel M."/>
            <person name="Attardo G.M."/>
            <person name="Benoit J.B."/>
            <person name="Bornberg-Bauer E."/>
            <person name="Tobe S.S."/>
        </authorList>
    </citation>
    <scope>NUCLEOTIDE SEQUENCE</scope>
    <source>
        <strain evidence="2">Stay&amp;Tobe</strain>
    </source>
</reference>
<sequence>MRRILQANDSVNVSYWDTCSSSSTSSGEIIDLLNLNIKHCELKPKKESEKNYSVNSDSGVCAQQNQHQVTSCELGSSYRCRSTSLQSFHFPQLTKHCNRKSKRRNNINENSPHRNKEALGAESNPQNKYK</sequence>
<organism evidence="2 3">
    <name type="scientific">Diploptera punctata</name>
    <name type="common">Pacific beetle cockroach</name>
    <dbReference type="NCBI Taxonomy" id="6984"/>
    <lineage>
        <taxon>Eukaryota</taxon>
        <taxon>Metazoa</taxon>
        <taxon>Ecdysozoa</taxon>
        <taxon>Arthropoda</taxon>
        <taxon>Hexapoda</taxon>
        <taxon>Insecta</taxon>
        <taxon>Pterygota</taxon>
        <taxon>Neoptera</taxon>
        <taxon>Polyneoptera</taxon>
        <taxon>Dictyoptera</taxon>
        <taxon>Blattodea</taxon>
        <taxon>Blaberoidea</taxon>
        <taxon>Blaberidae</taxon>
        <taxon>Diplopterinae</taxon>
        <taxon>Diploptera</taxon>
    </lineage>
</organism>
<dbReference type="Proteomes" id="UP001233999">
    <property type="component" value="Unassembled WGS sequence"/>
</dbReference>
<name>A0AAD8EB72_DIPPU</name>
<evidence type="ECO:0000313" key="3">
    <source>
        <dbReference type="Proteomes" id="UP001233999"/>
    </source>
</evidence>
<keyword evidence="3" id="KW-1185">Reference proteome</keyword>
<evidence type="ECO:0000256" key="1">
    <source>
        <dbReference type="SAM" id="MobiDB-lite"/>
    </source>
</evidence>